<evidence type="ECO:0000313" key="9">
    <source>
        <dbReference type="Proteomes" id="UP000092401"/>
    </source>
</evidence>
<name>A0A150IH89_9EURY</name>
<feature type="domain" description="Large ribosomal subunit protein eL20" evidence="4">
    <location>
        <begin position="2"/>
        <end position="56"/>
    </location>
</feature>
<dbReference type="EMBL" id="LNJC01000052">
    <property type="protein sequence ID" value="KYC49016.1"/>
    <property type="molecule type" value="Genomic_DNA"/>
</dbReference>
<gene>
    <name evidence="3" type="primary">rpl18a</name>
    <name evidence="3" type="synonym">rpl20e</name>
    <name evidence="3" type="synonym">rplX</name>
    <name evidence="5" type="ORF">APG10_01820</name>
    <name evidence="6" type="ORF">APG11_01638</name>
    <name evidence="7" type="ORF">APG12_01727</name>
</gene>
<accession>A0A150IH89</accession>
<evidence type="ECO:0000259" key="4">
    <source>
        <dbReference type="Pfam" id="PF01775"/>
    </source>
</evidence>
<dbReference type="InterPro" id="IPR023573">
    <property type="entry name" value="Ribosomal_eL20_dom"/>
</dbReference>
<evidence type="ECO:0000313" key="8">
    <source>
        <dbReference type="Proteomes" id="UP000091929"/>
    </source>
</evidence>
<comment type="similarity">
    <text evidence="3">Belongs to the eukaryotic ribosomal protein eL20 family.</text>
</comment>
<dbReference type="Proteomes" id="UP000092401">
    <property type="component" value="Unassembled WGS sequence"/>
</dbReference>
<protein>
    <recommendedName>
        <fullName evidence="3">Large ribosomal subunit protein eL20</fullName>
    </recommendedName>
</protein>
<dbReference type="SUPFAM" id="SSF160374">
    <property type="entry name" value="RplX-like"/>
    <property type="match status" value="1"/>
</dbReference>
<dbReference type="Proteomes" id="UP000091929">
    <property type="component" value="Unassembled WGS sequence"/>
</dbReference>
<sequence>MMKTYTVEGIIKLKNSTKHFVKDFNGVKEEDVVEDIYAKYGSIYGCKRRNIEIKSIVEKQGDM</sequence>
<keyword evidence="1 3" id="KW-0689">Ribosomal protein</keyword>
<evidence type="ECO:0000313" key="5">
    <source>
        <dbReference type="EMBL" id="KYC44317.1"/>
    </source>
</evidence>
<organism evidence="5 9">
    <name type="scientific">Candidatus Methanofastidiosum methylothiophilum</name>
    <dbReference type="NCBI Taxonomy" id="1705564"/>
    <lineage>
        <taxon>Archaea</taxon>
        <taxon>Methanobacteriati</taxon>
        <taxon>Methanobacteriota</taxon>
        <taxon>Stenosarchaea group</taxon>
        <taxon>Candidatus Methanofastidiosia</taxon>
        <taxon>Candidatus Methanofastidiosales</taxon>
        <taxon>Candidatus Methanofastidiosaceae</taxon>
        <taxon>Candidatus Methanofastidiosum</taxon>
    </lineage>
</organism>
<dbReference type="GO" id="GO:0070180">
    <property type="term" value="F:large ribosomal subunit rRNA binding"/>
    <property type="evidence" value="ECO:0007669"/>
    <property type="project" value="UniProtKB-UniRule"/>
</dbReference>
<dbReference type="Gene3D" id="3.10.20.10">
    <property type="match status" value="1"/>
</dbReference>
<comment type="caution">
    <text evidence="5">The sequence shown here is derived from an EMBL/GenBank/DDBJ whole genome shotgun (WGS) entry which is preliminary data.</text>
</comment>
<dbReference type="EMBL" id="LNGE01000080">
    <property type="protein sequence ID" value="KYC44317.1"/>
    <property type="molecule type" value="Genomic_DNA"/>
</dbReference>
<dbReference type="AlphaFoldDB" id="A0A150IH89"/>
<dbReference type="GO" id="GO:0005840">
    <property type="term" value="C:ribosome"/>
    <property type="evidence" value="ECO:0007669"/>
    <property type="project" value="UniProtKB-KW"/>
</dbReference>
<evidence type="ECO:0000256" key="3">
    <source>
        <dbReference type="HAMAP-Rule" id="MF_00273"/>
    </source>
</evidence>
<proteinExistence type="inferred from homology"/>
<evidence type="ECO:0000313" key="6">
    <source>
        <dbReference type="EMBL" id="KYC46840.1"/>
    </source>
</evidence>
<evidence type="ECO:0000256" key="1">
    <source>
        <dbReference type="ARBA" id="ARBA00022980"/>
    </source>
</evidence>
<dbReference type="Proteomes" id="UP000092403">
    <property type="component" value="Unassembled WGS sequence"/>
</dbReference>
<accession>A0A150IPG7</accession>
<comment type="subunit">
    <text evidence="3">Part of the 50S ribosomal subunit. Binds 23S rRNA.</text>
</comment>
<dbReference type="Pfam" id="PF01775">
    <property type="entry name" value="Ribosomal_L18A"/>
    <property type="match status" value="1"/>
</dbReference>
<keyword evidence="2 3" id="KW-0687">Ribonucleoprotein</keyword>
<dbReference type="NCBIfam" id="NF001981">
    <property type="entry name" value="PRK00773.1-1"/>
    <property type="match status" value="1"/>
</dbReference>
<dbReference type="GO" id="GO:0003735">
    <property type="term" value="F:structural constituent of ribosome"/>
    <property type="evidence" value="ECO:0007669"/>
    <property type="project" value="InterPro"/>
</dbReference>
<reference evidence="8 9" key="1">
    <citation type="journal article" date="2016" name="ISME J.">
        <title>Chasing the elusive Euryarchaeota class WSA2: genomes reveal a uniquely fastidious methyl-reducing methanogen.</title>
        <authorList>
            <person name="Nobu M.K."/>
            <person name="Narihiro T."/>
            <person name="Kuroda K."/>
            <person name="Mei R."/>
            <person name="Liu W.T."/>
        </authorList>
    </citation>
    <scope>NUCLEOTIDE SEQUENCE [LARGE SCALE GENOMIC DNA]</scope>
    <source>
        <strain evidence="5">B03fssc0709_Meth_Bin005</strain>
        <strain evidence="6">B15fssc0709_Meth_Bin003</strain>
        <strain evidence="7">BMIXfssc0709_Meth_Bin006</strain>
    </source>
</reference>
<keyword evidence="3" id="KW-0699">rRNA-binding</keyword>
<accession>A0A150IVK3</accession>
<dbReference type="HAMAP" id="MF_00273">
    <property type="entry name" value="Ribosomal_eL20"/>
    <property type="match status" value="1"/>
</dbReference>
<dbReference type="GO" id="GO:1990904">
    <property type="term" value="C:ribonucleoprotein complex"/>
    <property type="evidence" value="ECO:0007669"/>
    <property type="project" value="UniProtKB-KW"/>
</dbReference>
<evidence type="ECO:0000313" key="7">
    <source>
        <dbReference type="EMBL" id="KYC49016.1"/>
    </source>
</evidence>
<dbReference type="InterPro" id="IPR028877">
    <property type="entry name" value="Ribosomal_eL20"/>
</dbReference>
<dbReference type="GO" id="GO:0006412">
    <property type="term" value="P:translation"/>
    <property type="evidence" value="ECO:0007669"/>
    <property type="project" value="UniProtKB-UniRule"/>
</dbReference>
<keyword evidence="3" id="KW-0694">RNA-binding</keyword>
<dbReference type="EMBL" id="LNGF01000043">
    <property type="protein sequence ID" value="KYC46840.1"/>
    <property type="molecule type" value="Genomic_DNA"/>
</dbReference>
<evidence type="ECO:0000256" key="2">
    <source>
        <dbReference type="ARBA" id="ARBA00023274"/>
    </source>
</evidence>